<proteinExistence type="predicted"/>
<evidence type="ECO:0000313" key="1">
    <source>
        <dbReference type="EMBL" id="PVU93704.1"/>
    </source>
</evidence>
<comment type="caution">
    <text evidence="1">The sequence shown here is derived from an EMBL/GenBank/DDBJ whole genome shotgun (WGS) entry which is preliminary data.</text>
</comment>
<name>A0A2T9YN60_9FUNG</name>
<dbReference type="EMBL" id="MBFR01000119">
    <property type="protein sequence ID" value="PVU93704.1"/>
    <property type="molecule type" value="Genomic_DNA"/>
</dbReference>
<gene>
    <name evidence="1" type="ORF">BB561_003094</name>
</gene>
<dbReference type="Proteomes" id="UP000245383">
    <property type="component" value="Unassembled WGS sequence"/>
</dbReference>
<evidence type="ECO:0000313" key="2">
    <source>
        <dbReference type="Proteomes" id="UP000245383"/>
    </source>
</evidence>
<organism evidence="1 2">
    <name type="scientific">Smittium simulii</name>
    <dbReference type="NCBI Taxonomy" id="133385"/>
    <lineage>
        <taxon>Eukaryota</taxon>
        <taxon>Fungi</taxon>
        <taxon>Fungi incertae sedis</taxon>
        <taxon>Zoopagomycota</taxon>
        <taxon>Kickxellomycotina</taxon>
        <taxon>Harpellomycetes</taxon>
        <taxon>Harpellales</taxon>
        <taxon>Legeriomycetaceae</taxon>
        <taxon>Smittium</taxon>
    </lineage>
</organism>
<dbReference type="AlphaFoldDB" id="A0A2T9YN60"/>
<keyword evidence="2" id="KW-1185">Reference proteome</keyword>
<sequence>MMGSVYGSAICGEFPAKLNFLITVSILSCKIVVTKSDRTKSVSLTDGVKCFILLLLGQLKIASFLFLSSKVLNNSDSAFAYVKFGKNEIIKKHVTRASIKHIITDRSGSELVAISSVHGGECNLVSDLKNYQNKINKVILCIVCIIDSINKDKSFYRRIKIQKITC</sequence>
<accession>A0A2T9YN60</accession>
<protein>
    <submittedName>
        <fullName evidence="1">Uncharacterized protein</fullName>
    </submittedName>
</protein>
<reference evidence="1 2" key="1">
    <citation type="journal article" date="2018" name="MBio">
        <title>Comparative Genomics Reveals the Core Gene Toolbox for the Fungus-Insect Symbiosis.</title>
        <authorList>
            <person name="Wang Y."/>
            <person name="Stata M."/>
            <person name="Wang W."/>
            <person name="Stajich J.E."/>
            <person name="White M.M."/>
            <person name="Moncalvo J.M."/>
        </authorList>
    </citation>
    <scope>NUCLEOTIDE SEQUENCE [LARGE SCALE GENOMIC DNA]</scope>
    <source>
        <strain evidence="1 2">SWE-8-4</strain>
    </source>
</reference>